<dbReference type="PANTHER" id="PTHR11176">
    <property type="entry name" value="BOULE-RELATED"/>
    <property type="match status" value="1"/>
</dbReference>
<sequence length="256" mass="29398">KLNVVLWTPSSGCSRLRSAQSTFSASHSYVLPEEKTVPNTVFVGGIDIWVDELEIKEYISRFFGLVKEVKIITDQNGMSKGYGFVPFYDDVDVQKIIYRPINFQGKKFKLGPAIRKQPNSYPFVQPRHIVQNTPAPQYRNIWNNQNTDPYPSSPPVTFQQYPLGYQQPGYYQVPPHWQVGMYHQKSYLFPPAFTVNYTCSEFDQSIEIIPQKKCVDHSFQTVVFCLEPREQTTTVIHLHSPLCKSPAATTHLSRSL</sequence>
<evidence type="ECO:0000313" key="9">
    <source>
        <dbReference type="Proteomes" id="UP000694569"/>
    </source>
</evidence>
<dbReference type="GO" id="GO:0007283">
    <property type="term" value="P:spermatogenesis"/>
    <property type="evidence" value="ECO:0007669"/>
    <property type="project" value="UniProtKB-KW"/>
</dbReference>
<evidence type="ECO:0000256" key="5">
    <source>
        <dbReference type="PROSITE-ProRule" id="PRU00176"/>
    </source>
</evidence>
<protein>
    <recommendedName>
        <fullName evidence="10">DAZ-like protein</fullName>
    </recommendedName>
</protein>
<evidence type="ECO:0000256" key="1">
    <source>
        <dbReference type="ARBA" id="ARBA00022473"/>
    </source>
</evidence>
<dbReference type="Pfam" id="PF00076">
    <property type="entry name" value="RRM_1"/>
    <property type="match status" value="1"/>
</dbReference>
<proteinExistence type="predicted"/>
<reference evidence="8" key="1">
    <citation type="submission" date="2025-08" db="UniProtKB">
        <authorList>
            <consortium name="Ensembl"/>
        </authorList>
    </citation>
    <scope>IDENTIFICATION</scope>
</reference>
<dbReference type="GO" id="GO:0030154">
    <property type="term" value="P:cell differentiation"/>
    <property type="evidence" value="ECO:0007669"/>
    <property type="project" value="UniProtKB-KW"/>
</dbReference>
<dbReference type="GO" id="GO:0003730">
    <property type="term" value="F:mRNA 3'-UTR binding"/>
    <property type="evidence" value="ECO:0007669"/>
    <property type="project" value="TreeGrafter"/>
</dbReference>
<dbReference type="AlphaFoldDB" id="A0A8C5PVM2"/>
<dbReference type="Ensembl" id="ENSLLET00000029822.1">
    <property type="protein sequence ID" value="ENSLLEP00000028707.1"/>
    <property type="gene ID" value="ENSLLEG00000018126.1"/>
</dbReference>
<dbReference type="Gene3D" id="3.30.70.330">
    <property type="match status" value="1"/>
</dbReference>
<dbReference type="InterPro" id="IPR035979">
    <property type="entry name" value="RBD_domain_sf"/>
</dbReference>
<dbReference type="GO" id="GO:0005737">
    <property type="term" value="C:cytoplasm"/>
    <property type="evidence" value="ECO:0007669"/>
    <property type="project" value="TreeGrafter"/>
</dbReference>
<evidence type="ECO:0000259" key="6">
    <source>
        <dbReference type="PROSITE" id="PS50102"/>
    </source>
</evidence>
<organism evidence="8 9">
    <name type="scientific">Leptobrachium leishanense</name>
    <name type="common">Leishan spiny toad</name>
    <dbReference type="NCBI Taxonomy" id="445787"/>
    <lineage>
        <taxon>Eukaryota</taxon>
        <taxon>Metazoa</taxon>
        <taxon>Chordata</taxon>
        <taxon>Craniata</taxon>
        <taxon>Vertebrata</taxon>
        <taxon>Euteleostomi</taxon>
        <taxon>Amphibia</taxon>
        <taxon>Batrachia</taxon>
        <taxon>Anura</taxon>
        <taxon>Pelobatoidea</taxon>
        <taxon>Megophryidae</taxon>
        <taxon>Leptobrachium</taxon>
    </lineage>
</organism>
<evidence type="ECO:0000256" key="4">
    <source>
        <dbReference type="ARBA" id="ARBA00022884"/>
    </source>
</evidence>
<dbReference type="PROSITE" id="PS50102">
    <property type="entry name" value="RRM"/>
    <property type="match status" value="1"/>
</dbReference>
<dbReference type="SUPFAM" id="SSF54928">
    <property type="entry name" value="RNA-binding domain, RBD"/>
    <property type="match status" value="1"/>
</dbReference>
<keyword evidence="2" id="KW-0221">Differentiation</keyword>
<dbReference type="GO" id="GO:0008494">
    <property type="term" value="F:translation activator activity"/>
    <property type="evidence" value="ECO:0007669"/>
    <property type="project" value="TreeGrafter"/>
</dbReference>
<reference evidence="8" key="2">
    <citation type="submission" date="2025-09" db="UniProtKB">
        <authorList>
            <consortium name="Ensembl"/>
        </authorList>
    </citation>
    <scope>IDENTIFICATION</scope>
</reference>
<dbReference type="GeneTree" id="ENSGT00530000063480"/>
<feature type="domain" description="DAZ" evidence="7">
    <location>
        <begin position="147"/>
        <end position="172"/>
    </location>
</feature>
<name>A0A8C5PVM2_9ANUR</name>
<dbReference type="GO" id="GO:0070935">
    <property type="term" value="P:3'-UTR-mediated mRNA stabilization"/>
    <property type="evidence" value="ECO:0007669"/>
    <property type="project" value="TreeGrafter"/>
</dbReference>
<dbReference type="InterPro" id="IPR012677">
    <property type="entry name" value="Nucleotide-bd_a/b_plait_sf"/>
</dbReference>
<evidence type="ECO:0000313" key="8">
    <source>
        <dbReference type="Ensembl" id="ENSLLEP00000028707.1"/>
    </source>
</evidence>
<dbReference type="OrthoDB" id="762982at2759"/>
<dbReference type="SMART" id="SM00360">
    <property type="entry name" value="RRM"/>
    <property type="match status" value="1"/>
</dbReference>
<evidence type="ECO:0000256" key="3">
    <source>
        <dbReference type="ARBA" id="ARBA00022871"/>
    </source>
</evidence>
<accession>A0A8C5PVM2</accession>
<dbReference type="Proteomes" id="UP000694569">
    <property type="component" value="Unplaced"/>
</dbReference>
<evidence type="ECO:0000256" key="2">
    <source>
        <dbReference type="ARBA" id="ARBA00022782"/>
    </source>
</evidence>
<dbReference type="InterPro" id="IPR000504">
    <property type="entry name" value="RRM_dom"/>
</dbReference>
<dbReference type="PANTHER" id="PTHR11176:SF4">
    <property type="entry name" value="DELETED IN AZOOSPERMIA-LIKE"/>
    <property type="match status" value="1"/>
</dbReference>
<dbReference type="InterPro" id="IPR043628">
    <property type="entry name" value="DAZ_dom"/>
</dbReference>
<dbReference type="GO" id="GO:0045948">
    <property type="term" value="P:positive regulation of translational initiation"/>
    <property type="evidence" value="ECO:0007669"/>
    <property type="project" value="TreeGrafter"/>
</dbReference>
<evidence type="ECO:0008006" key="10">
    <source>
        <dbReference type="Google" id="ProtNLM"/>
    </source>
</evidence>
<keyword evidence="3" id="KW-0744">Spermatogenesis</keyword>
<evidence type="ECO:0000259" key="7">
    <source>
        <dbReference type="PROSITE" id="PS51890"/>
    </source>
</evidence>
<keyword evidence="4 5" id="KW-0694">RNA-binding</keyword>
<feature type="domain" description="RRM" evidence="6">
    <location>
        <begin position="39"/>
        <end position="121"/>
    </location>
</feature>
<keyword evidence="1" id="KW-0217">Developmental protein</keyword>
<dbReference type="PROSITE" id="PS51890">
    <property type="entry name" value="DAZ"/>
    <property type="match status" value="1"/>
</dbReference>
<keyword evidence="9" id="KW-1185">Reference proteome</keyword>